<evidence type="ECO:0000256" key="7">
    <source>
        <dbReference type="SAM" id="MobiDB-lite"/>
    </source>
</evidence>
<sequence length="438" mass="48729">MNSENGVEESMSEEENSEEMDVNEEEEENENDKDAKKPKKVYLPGDPLAENEVLECDKSAYEMLHSAQTGVPCLSFDIIQNPWHPPSGDFPITAYLVAGTQAPETHANSIIVMQMSNMHKMEDDEDSEESSDSEDEEDSKSPRLKSTFINHLGCINRVRSLVHDEVILAASWSELGRVMLWDITGNVKATASGTKEGLASTPLFSFKGHQSEGYGLDWSPTKKGVLASGDCKRGIHIWHPSEGSSWQVDQRPLMGHTDSVEDLQWSPNESNVLASCSVDKSIRIWDIRAAANKANKLTVENAHEMDVNVISWNRNEPFIVSGGDDGVLRIWDLRQFMTGRSVASFKHHTQPVTTVEWHATDPTVFASGGADNQIALWDIAVERDTENCADDVENLPSQLLFIHQGQTDIKELHWHPQFPGVVISTALDGFNIFKTISV</sequence>
<feature type="repeat" description="WD" evidence="6">
    <location>
        <begin position="345"/>
        <end position="387"/>
    </location>
</feature>
<feature type="repeat" description="WD" evidence="6">
    <location>
        <begin position="300"/>
        <end position="334"/>
    </location>
</feature>
<keyword evidence="3" id="KW-0677">Repeat</keyword>
<evidence type="ECO:0000313" key="9">
    <source>
        <dbReference type="EMBL" id="KAK7867881.1"/>
    </source>
</evidence>
<dbReference type="InterPro" id="IPR022052">
    <property type="entry name" value="Histone-bd_RBBP4-like_N"/>
</dbReference>
<dbReference type="AlphaFoldDB" id="A0AAN9VS65"/>
<dbReference type="InterPro" id="IPR036322">
    <property type="entry name" value="WD40_repeat_dom_sf"/>
</dbReference>
<proteinExistence type="predicted"/>
<dbReference type="InterPro" id="IPR020472">
    <property type="entry name" value="WD40_PAC1"/>
</dbReference>
<keyword evidence="2 6" id="KW-0853">WD repeat</keyword>
<protein>
    <recommendedName>
        <fullName evidence="5">Glutamate-rich WD repeat-containing protein 1</fullName>
    </recommendedName>
</protein>
<dbReference type="SUPFAM" id="SSF50978">
    <property type="entry name" value="WD40 repeat-like"/>
    <property type="match status" value="1"/>
</dbReference>
<evidence type="ECO:0000256" key="3">
    <source>
        <dbReference type="ARBA" id="ARBA00022737"/>
    </source>
</evidence>
<evidence type="ECO:0000256" key="5">
    <source>
        <dbReference type="ARBA" id="ARBA00040876"/>
    </source>
</evidence>
<evidence type="ECO:0000313" key="10">
    <source>
        <dbReference type="Proteomes" id="UP001378592"/>
    </source>
</evidence>
<dbReference type="PROSITE" id="PS50082">
    <property type="entry name" value="WD_REPEATS_2"/>
    <property type="match status" value="3"/>
</dbReference>
<dbReference type="GO" id="GO:0005730">
    <property type="term" value="C:nucleolus"/>
    <property type="evidence" value="ECO:0007669"/>
    <property type="project" value="TreeGrafter"/>
</dbReference>
<gene>
    <name evidence="9" type="ORF">R5R35_008628</name>
</gene>
<evidence type="ECO:0000256" key="6">
    <source>
        <dbReference type="PROSITE-ProRule" id="PRU00221"/>
    </source>
</evidence>
<dbReference type="InterPro" id="IPR015943">
    <property type="entry name" value="WD40/YVTN_repeat-like_dom_sf"/>
</dbReference>
<dbReference type="InterPro" id="IPR019775">
    <property type="entry name" value="WD40_repeat_CS"/>
</dbReference>
<feature type="region of interest" description="Disordered" evidence="7">
    <location>
        <begin position="120"/>
        <end position="142"/>
    </location>
</feature>
<reference evidence="9 10" key="1">
    <citation type="submission" date="2024-03" db="EMBL/GenBank/DDBJ databases">
        <title>The genome assembly and annotation of the cricket Gryllus longicercus Weissman &amp; Gray.</title>
        <authorList>
            <person name="Szrajer S."/>
            <person name="Gray D."/>
            <person name="Ylla G."/>
        </authorList>
    </citation>
    <scope>NUCLEOTIDE SEQUENCE [LARGE SCALE GENOMIC DNA]</scope>
    <source>
        <strain evidence="9">DAG 2021-001</strain>
        <tissue evidence="9">Whole body minus gut</tissue>
    </source>
</reference>
<dbReference type="Pfam" id="PF00400">
    <property type="entry name" value="WD40"/>
    <property type="match status" value="3"/>
</dbReference>
<evidence type="ECO:0000256" key="2">
    <source>
        <dbReference type="ARBA" id="ARBA00022574"/>
    </source>
</evidence>
<dbReference type="EMBL" id="JAZDUA010000107">
    <property type="protein sequence ID" value="KAK7867881.1"/>
    <property type="molecule type" value="Genomic_DNA"/>
</dbReference>
<feature type="repeat" description="WD" evidence="6">
    <location>
        <begin position="253"/>
        <end position="295"/>
    </location>
</feature>
<evidence type="ECO:0000259" key="8">
    <source>
        <dbReference type="Pfam" id="PF12265"/>
    </source>
</evidence>
<dbReference type="InterPro" id="IPR001680">
    <property type="entry name" value="WD40_rpt"/>
</dbReference>
<keyword evidence="4" id="KW-0539">Nucleus</keyword>
<feature type="compositionally biased region" description="Acidic residues" evidence="7">
    <location>
        <begin position="1"/>
        <end position="31"/>
    </location>
</feature>
<keyword evidence="10" id="KW-1185">Reference proteome</keyword>
<dbReference type="PRINTS" id="PR00320">
    <property type="entry name" value="GPROTEINBRPT"/>
</dbReference>
<dbReference type="Pfam" id="PF12265">
    <property type="entry name" value="CAF1C_H4-bd"/>
    <property type="match status" value="1"/>
</dbReference>
<dbReference type="PANTHER" id="PTHR45903">
    <property type="entry name" value="GLUTAMATE-RICH WD REPEAT-CONTAINING PROTEIN 1"/>
    <property type="match status" value="1"/>
</dbReference>
<feature type="domain" description="Histone-binding protein RBBP4-like N-terminal" evidence="8">
    <location>
        <begin position="52"/>
        <end position="119"/>
    </location>
</feature>
<dbReference type="Proteomes" id="UP001378592">
    <property type="component" value="Unassembled WGS sequence"/>
</dbReference>
<dbReference type="GO" id="GO:0042254">
    <property type="term" value="P:ribosome biogenesis"/>
    <property type="evidence" value="ECO:0007669"/>
    <property type="project" value="TreeGrafter"/>
</dbReference>
<dbReference type="SMART" id="SM00320">
    <property type="entry name" value="WD40"/>
    <property type="match status" value="6"/>
</dbReference>
<dbReference type="InterPro" id="IPR051972">
    <property type="entry name" value="Glutamate-rich_WD_repeat"/>
</dbReference>
<evidence type="ECO:0000256" key="4">
    <source>
        <dbReference type="ARBA" id="ARBA00023242"/>
    </source>
</evidence>
<accession>A0AAN9VS65</accession>
<dbReference type="PROSITE" id="PS00678">
    <property type="entry name" value="WD_REPEATS_1"/>
    <property type="match status" value="2"/>
</dbReference>
<evidence type="ECO:0000256" key="1">
    <source>
        <dbReference type="ARBA" id="ARBA00004123"/>
    </source>
</evidence>
<name>A0AAN9VS65_9ORTH</name>
<organism evidence="9 10">
    <name type="scientific">Gryllus longicercus</name>
    <dbReference type="NCBI Taxonomy" id="2509291"/>
    <lineage>
        <taxon>Eukaryota</taxon>
        <taxon>Metazoa</taxon>
        <taxon>Ecdysozoa</taxon>
        <taxon>Arthropoda</taxon>
        <taxon>Hexapoda</taxon>
        <taxon>Insecta</taxon>
        <taxon>Pterygota</taxon>
        <taxon>Neoptera</taxon>
        <taxon>Polyneoptera</taxon>
        <taxon>Orthoptera</taxon>
        <taxon>Ensifera</taxon>
        <taxon>Gryllidea</taxon>
        <taxon>Grylloidea</taxon>
        <taxon>Gryllidae</taxon>
        <taxon>Gryllinae</taxon>
        <taxon>Gryllus</taxon>
    </lineage>
</organism>
<feature type="compositionally biased region" description="Acidic residues" evidence="7">
    <location>
        <begin position="123"/>
        <end position="138"/>
    </location>
</feature>
<dbReference type="PANTHER" id="PTHR45903:SF1">
    <property type="entry name" value="GLUTAMATE-RICH WD REPEAT-CONTAINING PROTEIN 1"/>
    <property type="match status" value="1"/>
</dbReference>
<dbReference type="Gene3D" id="2.130.10.10">
    <property type="entry name" value="YVTN repeat-like/Quinoprotein amine dehydrogenase"/>
    <property type="match status" value="1"/>
</dbReference>
<comment type="caution">
    <text evidence="9">The sequence shown here is derived from an EMBL/GenBank/DDBJ whole genome shotgun (WGS) entry which is preliminary data.</text>
</comment>
<dbReference type="PROSITE" id="PS50294">
    <property type="entry name" value="WD_REPEATS_REGION"/>
    <property type="match status" value="3"/>
</dbReference>
<comment type="subcellular location">
    <subcellularLocation>
        <location evidence="1">Nucleus</location>
    </subcellularLocation>
</comment>
<feature type="region of interest" description="Disordered" evidence="7">
    <location>
        <begin position="1"/>
        <end position="44"/>
    </location>
</feature>